<dbReference type="Proteomes" id="UP000095287">
    <property type="component" value="Unplaced"/>
</dbReference>
<dbReference type="AlphaFoldDB" id="A0A1I7Y900"/>
<evidence type="ECO:0000313" key="2">
    <source>
        <dbReference type="WBParaSite" id="L893_g13862.t1"/>
    </source>
</evidence>
<reference evidence="2" key="1">
    <citation type="submission" date="2016-11" db="UniProtKB">
        <authorList>
            <consortium name="WormBaseParasite"/>
        </authorList>
    </citation>
    <scope>IDENTIFICATION</scope>
</reference>
<organism evidence="1 2">
    <name type="scientific">Steinernema glaseri</name>
    <dbReference type="NCBI Taxonomy" id="37863"/>
    <lineage>
        <taxon>Eukaryota</taxon>
        <taxon>Metazoa</taxon>
        <taxon>Ecdysozoa</taxon>
        <taxon>Nematoda</taxon>
        <taxon>Chromadorea</taxon>
        <taxon>Rhabditida</taxon>
        <taxon>Tylenchina</taxon>
        <taxon>Panagrolaimomorpha</taxon>
        <taxon>Strongyloidoidea</taxon>
        <taxon>Steinernematidae</taxon>
        <taxon>Steinernema</taxon>
    </lineage>
</organism>
<dbReference type="WBParaSite" id="L893_g13862.t1">
    <property type="protein sequence ID" value="L893_g13862.t1"/>
    <property type="gene ID" value="L893_g13862"/>
</dbReference>
<protein>
    <submittedName>
        <fullName evidence="2">DDE_Tnp_1_7 domain-containing protein</fullName>
    </submittedName>
</protein>
<accession>A0A1I7Y900</accession>
<keyword evidence="1" id="KW-1185">Reference proteome</keyword>
<proteinExistence type="predicted"/>
<name>A0A1I7Y900_9BILA</name>
<evidence type="ECO:0000313" key="1">
    <source>
        <dbReference type="Proteomes" id="UP000095287"/>
    </source>
</evidence>
<sequence>MCYIVHLCGSSVPRVHDKEAHTRKSVCPISEIQEDAKRISAHWTTDFKMTTPTKLLREFGTKYCFDNTESNVQIFQYSSFFLFYGYNWLLRLIPRCMKGKAMLRFKYGFEPKLANNSPGNH</sequence>